<keyword evidence="4" id="KW-0342">GTP-binding</keyword>
<evidence type="ECO:0000256" key="2">
    <source>
        <dbReference type="ARBA" id="ARBA00022741"/>
    </source>
</evidence>
<keyword evidence="9" id="KW-1185">Reference proteome</keyword>
<keyword evidence="2" id="KW-0547">Nucleotide-binding</keyword>
<dbReference type="Pfam" id="PF00350">
    <property type="entry name" value="Dynamin_N"/>
    <property type="match status" value="1"/>
</dbReference>
<feature type="region of interest" description="Disordered" evidence="6">
    <location>
        <begin position="641"/>
        <end position="661"/>
    </location>
</feature>
<dbReference type="SUPFAM" id="SSF46565">
    <property type="entry name" value="Chaperone J-domain"/>
    <property type="match status" value="1"/>
</dbReference>
<feature type="domain" description="J" evidence="7">
    <location>
        <begin position="668"/>
        <end position="729"/>
    </location>
</feature>
<feature type="compositionally biased region" description="Polar residues" evidence="6">
    <location>
        <begin position="644"/>
        <end position="658"/>
    </location>
</feature>
<dbReference type="SUPFAM" id="SSF52540">
    <property type="entry name" value="P-loop containing nucleoside triphosphate hydrolases"/>
    <property type="match status" value="1"/>
</dbReference>
<dbReference type="InterPro" id="IPR027417">
    <property type="entry name" value="P-loop_NTPase"/>
</dbReference>
<dbReference type="InterPro" id="IPR027094">
    <property type="entry name" value="Mitofusin_fam"/>
</dbReference>
<dbReference type="CDD" id="cd06257">
    <property type="entry name" value="DnaJ"/>
    <property type="match status" value="1"/>
</dbReference>
<dbReference type="PROSITE" id="PS50076">
    <property type="entry name" value="DNAJ_2"/>
    <property type="match status" value="1"/>
</dbReference>
<evidence type="ECO:0000256" key="3">
    <source>
        <dbReference type="ARBA" id="ARBA00022801"/>
    </source>
</evidence>
<dbReference type="EMBL" id="JACJSG010000024">
    <property type="protein sequence ID" value="MBD2502470.1"/>
    <property type="molecule type" value="Genomic_DNA"/>
</dbReference>
<comment type="caution">
    <text evidence="8">The sequence shown here is derived from an EMBL/GenBank/DDBJ whole genome shotgun (WGS) entry which is preliminary data.</text>
</comment>
<evidence type="ECO:0000256" key="4">
    <source>
        <dbReference type="ARBA" id="ARBA00023134"/>
    </source>
</evidence>
<keyword evidence="3" id="KW-0378">Hydrolase</keyword>
<dbReference type="PANTHER" id="PTHR10465">
    <property type="entry name" value="TRANSMEMBRANE GTPASE FZO1"/>
    <property type="match status" value="1"/>
</dbReference>
<organism evidence="8 9">
    <name type="scientific">Anabaena azotica FACHB-119</name>
    <dbReference type="NCBI Taxonomy" id="947527"/>
    <lineage>
        <taxon>Bacteria</taxon>
        <taxon>Bacillati</taxon>
        <taxon>Cyanobacteriota</taxon>
        <taxon>Cyanophyceae</taxon>
        <taxon>Nostocales</taxon>
        <taxon>Nostocaceae</taxon>
        <taxon>Anabaena</taxon>
        <taxon>Anabaena azotica</taxon>
    </lineage>
</organism>
<reference evidence="8 9" key="1">
    <citation type="journal article" date="2020" name="ISME J.">
        <title>Comparative genomics reveals insights into cyanobacterial evolution and habitat adaptation.</title>
        <authorList>
            <person name="Chen M.Y."/>
            <person name="Teng W.K."/>
            <person name="Zhao L."/>
            <person name="Hu C.X."/>
            <person name="Zhou Y.K."/>
            <person name="Han B.P."/>
            <person name="Song L.R."/>
            <person name="Shu W.S."/>
        </authorList>
    </citation>
    <scope>NUCLEOTIDE SEQUENCE [LARGE SCALE GENOMIC DNA]</scope>
    <source>
        <strain evidence="8 9">FACHB-119</strain>
    </source>
</reference>
<evidence type="ECO:0000256" key="1">
    <source>
        <dbReference type="ARBA" id="ARBA00004370"/>
    </source>
</evidence>
<dbReference type="Gene3D" id="1.10.287.110">
    <property type="entry name" value="DnaJ domain"/>
    <property type="match status" value="1"/>
</dbReference>
<dbReference type="PANTHER" id="PTHR10465:SF0">
    <property type="entry name" value="SARCALUMENIN"/>
    <property type="match status" value="1"/>
</dbReference>
<protein>
    <submittedName>
        <fullName evidence="8">Dynamin family protein</fullName>
    </submittedName>
</protein>
<evidence type="ECO:0000313" key="9">
    <source>
        <dbReference type="Proteomes" id="UP000661112"/>
    </source>
</evidence>
<dbReference type="InterPro" id="IPR001623">
    <property type="entry name" value="DnaJ_domain"/>
</dbReference>
<evidence type="ECO:0000256" key="6">
    <source>
        <dbReference type="SAM" id="MobiDB-lite"/>
    </source>
</evidence>
<dbReference type="InterPro" id="IPR045063">
    <property type="entry name" value="Dynamin_N"/>
</dbReference>
<sequence length="729" mass="82142">MREYEGLIGGLKSGCELLGWERKSKQYRDVISICDYLVNPNFRIAVFGLFNYGKSTLLNAMLGSRTLPIDLIPTTGAAITVKYGFNVRSRIMLVDGTEVYRSGTEVLQQFAILDGNRQMRQDVASVEVFCPHPFLETGVEFIDLPGTNDREEQDNLVKEQLLSADLVVQLLDARKLMTLGERENLRDWLLDRGIKTVIFVANFLNLLEPEEQQSVQNRLRFVAESFRAELPPGFSNLYRVDALPALRARLKGDVAAASSSGLASFEAALQNVVGILQQSRGGVRLPRVQAIASQIQLSLKHKIDPLVNEIQSFNDKQNTKLEIKQKALDLIQRGFNTSVKELRDWLALPNLLNKYQSDAAVALAENNFKSWQTNKLKKDLQDLQLAVVKWLYQAYDFFQEERPEDLLIPFPSQPTITLPPKPDNDDTWSEPGSIAVGGGIGWLIGGPVGAAVVGSISYLLNKNVQKQDDDFVKESYHQQVAKLCIAATEDYFSQLSHQGLSILAAYERQAEIIICFKVSPEPPEITRKREELQQLQNGFNQLLHELAKFKISSNYQPYTAIPSSRQQQRVYTPPPRNTAEKKVEPPRQQVSTPPPRNTAEKKVEPPRQQVSTPPPPSPNPAELEAKFRNWELDEEIAQIKAQMGSPSSQNQQTATPPKNQGEKDKIAHAYKILELQQGASFADVKQAYRNLVKKWHPDLFVGKPELQKQAQEKMLLFNEAYKILSNIDN</sequence>
<keyword evidence="5" id="KW-0472">Membrane</keyword>
<feature type="compositionally biased region" description="Polar residues" evidence="6">
    <location>
        <begin position="559"/>
        <end position="570"/>
    </location>
</feature>
<feature type="region of interest" description="Disordered" evidence="6">
    <location>
        <begin position="559"/>
        <end position="622"/>
    </location>
</feature>
<name>A0ABR8D5Q3_9NOST</name>
<dbReference type="Gene3D" id="3.40.50.300">
    <property type="entry name" value="P-loop containing nucleotide triphosphate hydrolases"/>
    <property type="match status" value="1"/>
</dbReference>
<proteinExistence type="predicted"/>
<dbReference type="SMART" id="SM00271">
    <property type="entry name" value="DnaJ"/>
    <property type="match status" value="1"/>
</dbReference>
<dbReference type="Pfam" id="PF00226">
    <property type="entry name" value="DnaJ"/>
    <property type="match status" value="1"/>
</dbReference>
<accession>A0ABR8D5Q3</accession>
<dbReference type="CDD" id="cd09912">
    <property type="entry name" value="DLP_2"/>
    <property type="match status" value="1"/>
</dbReference>
<dbReference type="RefSeq" id="WP_190474745.1">
    <property type="nucleotide sequence ID" value="NZ_JACJSG010000024.1"/>
</dbReference>
<evidence type="ECO:0000256" key="5">
    <source>
        <dbReference type="ARBA" id="ARBA00023136"/>
    </source>
</evidence>
<evidence type="ECO:0000259" key="7">
    <source>
        <dbReference type="PROSITE" id="PS50076"/>
    </source>
</evidence>
<gene>
    <name evidence="8" type="ORF">H6G83_17945</name>
</gene>
<dbReference type="Proteomes" id="UP000661112">
    <property type="component" value="Unassembled WGS sequence"/>
</dbReference>
<dbReference type="InterPro" id="IPR036869">
    <property type="entry name" value="J_dom_sf"/>
</dbReference>
<dbReference type="PRINTS" id="PR00625">
    <property type="entry name" value="JDOMAIN"/>
</dbReference>
<evidence type="ECO:0000313" key="8">
    <source>
        <dbReference type="EMBL" id="MBD2502470.1"/>
    </source>
</evidence>
<comment type="subcellular location">
    <subcellularLocation>
        <location evidence="1">Membrane</location>
    </subcellularLocation>
</comment>